<dbReference type="Proteomes" id="UP000246702">
    <property type="component" value="Unassembled WGS sequence"/>
</dbReference>
<evidence type="ECO:0008006" key="4">
    <source>
        <dbReference type="Google" id="ProtNLM"/>
    </source>
</evidence>
<dbReference type="STRING" id="1450535.A0A317VYK6"/>
<name>A0A317VYK6_9EURO</name>
<accession>A0A317VYK6</accession>
<organism evidence="2 3">
    <name type="scientific">Aspergillus sclerotioniger CBS 115572</name>
    <dbReference type="NCBI Taxonomy" id="1450535"/>
    <lineage>
        <taxon>Eukaryota</taxon>
        <taxon>Fungi</taxon>
        <taxon>Dikarya</taxon>
        <taxon>Ascomycota</taxon>
        <taxon>Pezizomycotina</taxon>
        <taxon>Eurotiomycetes</taxon>
        <taxon>Eurotiomycetidae</taxon>
        <taxon>Eurotiales</taxon>
        <taxon>Aspergillaceae</taxon>
        <taxon>Aspergillus</taxon>
        <taxon>Aspergillus subgen. Circumdati</taxon>
    </lineage>
</organism>
<proteinExistence type="predicted"/>
<dbReference type="RefSeq" id="XP_025464520.1">
    <property type="nucleotide sequence ID" value="XM_025613418.1"/>
</dbReference>
<gene>
    <name evidence="2" type="ORF">BO94DRAFT_548810</name>
</gene>
<feature type="region of interest" description="Disordered" evidence="1">
    <location>
        <begin position="342"/>
        <end position="370"/>
    </location>
</feature>
<reference evidence="2 3" key="1">
    <citation type="submission" date="2016-12" db="EMBL/GenBank/DDBJ databases">
        <title>The genomes of Aspergillus section Nigri reveals drivers in fungal speciation.</title>
        <authorList>
            <consortium name="DOE Joint Genome Institute"/>
            <person name="Vesth T.C."/>
            <person name="Nybo J."/>
            <person name="Theobald S."/>
            <person name="Brandl J."/>
            <person name="Frisvad J.C."/>
            <person name="Nielsen K.F."/>
            <person name="Lyhne E.K."/>
            <person name="Kogle M.E."/>
            <person name="Kuo A."/>
            <person name="Riley R."/>
            <person name="Clum A."/>
            <person name="Nolan M."/>
            <person name="Lipzen A."/>
            <person name="Salamov A."/>
            <person name="Henrissat B."/>
            <person name="Wiebenga A."/>
            <person name="De Vries R.P."/>
            <person name="Grigoriev I.V."/>
            <person name="Mortensen U.H."/>
            <person name="Andersen M.R."/>
            <person name="Baker S.E."/>
        </authorList>
    </citation>
    <scope>NUCLEOTIDE SEQUENCE [LARGE SCALE GENOMIC DNA]</scope>
    <source>
        <strain evidence="2 3">CBS 115572</strain>
    </source>
</reference>
<dbReference type="AlphaFoldDB" id="A0A317VYK6"/>
<keyword evidence="3" id="KW-1185">Reference proteome</keyword>
<evidence type="ECO:0000313" key="2">
    <source>
        <dbReference type="EMBL" id="PWY78008.1"/>
    </source>
</evidence>
<dbReference type="CDD" id="cd12148">
    <property type="entry name" value="fungal_TF_MHR"/>
    <property type="match status" value="1"/>
</dbReference>
<sequence length="370" mass="41164">MEQRHIPIISYSDGREVLSRVAFVGPTSCAVIGGNRVPIVDYAKDRGSTEGKSAIPSSNSIIDFSSRDISHAFTRIQALENAVFRHAASGSSSTAQPNSSSNLPEVYYSSYFVSHGLHMNFGVLHVPSTRIVVEESYRQMSQGETPIDATLLLLLSIFANATFVWTPYLYPSNTDDEFITPTGVIYDFPRSVPTAMSASIARIQLAELTHTRLCWLHRRFHLESAVQDRYAYSREAGLRSVRMVLSVRQLMEDTGPLISVNPCRLWSVMEHVFCAAIMLASDVSLYPTAPDATTRQDEVWAACRLLEQLTPHVNGIQQMLQTLRATLQGRRSRQEVVTEVPFSVPSPQPPATDVSHSVTEADEQMSWNQL</sequence>
<comment type="caution">
    <text evidence="2">The sequence shown here is derived from an EMBL/GenBank/DDBJ whole genome shotgun (WGS) entry which is preliminary data.</text>
</comment>
<dbReference type="OrthoDB" id="3014581at2759"/>
<dbReference type="EMBL" id="MSFK01000025">
    <property type="protein sequence ID" value="PWY78008.1"/>
    <property type="molecule type" value="Genomic_DNA"/>
</dbReference>
<protein>
    <recommendedName>
        <fullName evidence="4">Transcription factor domain-containing protein</fullName>
    </recommendedName>
</protein>
<evidence type="ECO:0000256" key="1">
    <source>
        <dbReference type="SAM" id="MobiDB-lite"/>
    </source>
</evidence>
<evidence type="ECO:0000313" key="3">
    <source>
        <dbReference type="Proteomes" id="UP000246702"/>
    </source>
</evidence>
<dbReference type="GeneID" id="37115561"/>